<accession>A0A3N4MZC7</accession>
<feature type="chain" id="PRO_5018229518" evidence="2">
    <location>
        <begin position="21"/>
        <end position="377"/>
    </location>
</feature>
<dbReference type="Pfam" id="PF13517">
    <property type="entry name" value="FG-GAP_3"/>
    <property type="match status" value="2"/>
</dbReference>
<evidence type="ECO:0000256" key="2">
    <source>
        <dbReference type="SAM" id="SignalP"/>
    </source>
</evidence>
<gene>
    <name evidence="3" type="ORF">EG028_11865</name>
</gene>
<keyword evidence="4" id="KW-1185">Reference proteome</keyword>
<evidence type="ECO:0000313" key="3">
    <source>
        <dbReference type="EMBL" id="RPD40723.1"/>
    </source>
</evidence>
<dbReference type="RefSeq" id="WP_120516966.1">
    <property type="nucleotide sequence ID" value="NZ_QXZY01000007.1"/>
</dbReference>
<dbReference type="EMBL" id="RMBX01000006">
    <property type="protein sequence ID" value="RPD40723.1"/>
    <property type="molecule type" value="Genomic_DNA"/>
</dbReference>
<reference evidence="4" key="1">
    <citation type="submission" date="2018-11" db="EMBL/GenBank/DDBJ databases">
        <title>Chitinophaga lutea sp.nov., isolate from arsenic contaminated soil.</title>
        <authorList>
            <person name="Zong Y."/>
        </authorList>
    </citation>
    <scope>NUCLEOTIDE SEQUENCE [LARGE SCALE GENOMIC DNA]</scope>
    <source>
        <strain evidence="4">YLT18</strain>
    </source>
</reference>
<evidence type="ECO:0000256" key="1">
    <source>
        <dbReference type="ARBA" id="ARBA00022729"/>
    </source>
</evidence>
<organism evidence="3 4">
    <name type="scientific">Chitinophaga barathri</name>
    <dbReference type="NCBI Taxonomy" id="1647451"/>
    <lineage>
        <taxon>Bacteria</taxon>
        <taxon>Pseudomonadati</taxon>
        <taxon>Bacteroidota</taxon>
        <taxon>Chitinophagia</taxon>
        <taxon>Chitinophagales</taxon>
        <taxon>Chitinophagaceae</taxon>
        <taxon>Chitinophaga</taxon>
    </lineage>
</organism>
<evidence type="ECO:0000313" key="4">
    <source>
        <dbReference type="Proteomes" id="UP000279089"/>
    </source>
</evidence>
<dbReference type="PANTHER" id="PTHR44103:SF1">
    <property type="entry name" value="PROPROTEIN CONVERTASE P"/>
    <property type="match status" value="1"/>
</dbReference>
<sequence length="377" mass="42328">MRTCIVFCCVLLSLTNITRAQVSFKKHTLSPVFIAEGATTGDVNKDGKTDILAGIYWFEAPSWKRHLIHTDTLNPVPGYSTTFLNFCTDVNNDSWQDLIRFDQPGAVCAWYENPRGKNTLWKSRTILESAGNETPILVDVDGDGKKDLICNDSKARKVLWLKAPSAKGDTLWIQNIISNDSLRGTHRYTHGLGWGDMNKDGRNDVIIHTGWWEAPADPSQPDWTFHPADLGKECSNMFVLDADGDGDMDVVSSSAHAYGIWWHEQQPQGFTTHEISKQFSQTHAMAFEDINNDGHPDLITGKRYFAHNGKDPGAFEPAVLYWFEYKPGKTPAWVPHQVDDNSGVGNSFAVTDLNKDGLKDIIISNKKGVYYFEQEKK</sequence>
<dbReference type="InterPro" id="IPR013517">
    <property type="entry name" value="FG-GAP"/>
</dbReference>
<proteinExistence type="predicted"/>
<feature type="signal peptide" evidence="2">
    <location>
        <begin position="1"/>
        <end position="20"/>
    </location>
</feature>
<protein>
    <submittedName>
        <fullName evidence="3">VCBS repeat-containing protein</fullName>
    </submittedName>
</protein>
<dbReference type="Proteomes" id="UP000279089">
    <property type="component" value="Unassembled WGS sequence"/>
</dbReference>
<dbReference type="InterPro" id="IPR028994">
    <property type="entry name" value="Integrin_alpha_N"/>
</dbReference>
<keyword evidence="1 2" id="KW-0732">Signal</keyword>
<dbReference type="PANTHER" id="PTHR44103">
    <property type="entry name" value="PROPROTEIN CONVERTASE P"/>
    <property type="match status" value="1"/>
</dbReference>
<dbReference type="AlphaFoldDB" id="A0A3N4MZC7"/>
<dbReference type="Gene3D" id="2.130.10.130">
    <property type="entry name" value="Integrin alpha, N-terminal"/>
    <property type="match status" value="2"/>
</dbReference>
<name>A0A3N4MZC7_9BACT</name>
<dbReference type="OrthoDB" id="9816120at2"/>
<comment type="caution">
    <text evidence="3">The sequence shown here is derived from an EMBL/GenBank/DDBJ whole genome shotgun (WGS) entry which is preliminary data.</text>
</comment>
<dbReference type="SUPFAM" id="SSF69318">
    <property type="entry name" value="Integrin alpha N-terminal domain"/>
    <property type="match status" value="1"/>
</dbReference>